<dbReference type="HOGENOM" id="CLU_017452_1_2_6"/>
<reference evidence="3 4" key="1">
    <citation type="journal article" date="2014" name="Proc. Natl. Acad. Sci. U.S.A.">
        <title>Molecular dissection of the evolution of carbapenem-resistant multilocus sequence type 258 Klebsiella pneumoniae.</title>
        <authorList>
            <person name="Deleo F.R."/>
            <person name="Chen L."/>
            <person name="Porcella S.F."/>
            <person name="Martens C.A."/>
            <person name="Kobayashi S.D."/>
            <person name="Porter A.R."/>
            <person name="Chavda K.D."/>
            <person name="Jacobs M.R."/>
            <person name="Mathema B."/>
            <person name="Olsen R.J."/>
            <person name="Bonomo R.A."/>
            <person name="Musser J.M."/>
            <person name="Kreiswirth B.N."/>
        </authorList>
    </citation>
    <scope>NUCLEOTIDE SEQUENCE [LARGE SCALE GENOMIC DNA]</scope>
    <source>
        <strain evidence="3">30684/NJST258_2</strain>
    </source>
</reference>
<dbReference type="GO" id="GO:0005737">
    <property type="term" value="C:cytoplasm"/>
    <property type="evidence" value="ECO:0007669"/>
    <property type="project" value="TreeGrafter"/>
</dbReference>
<dbReference type="AlphaFoldDB" id="W8UHG0"/>
<dbReference type="Pfam" id="PF02492">
    <property type="entry name" value="cobW"/>
    <property type="match status" value="1"/>
</dbReference>
<name>W8UHG0_KLEPN</name>
<dbReference type="Pfam" id="PF07683">
    <property type="entry name" value="CobW_C"/>
    <property type="match status" value="1"/>
</dbReference>
<dbReference type="PATRIC" id="fig|1420013.3.peg.1635"/>
<accession>W8UHG0</accession>
<dbReference type="InterPro" id="IPR011629">
    <property type="entry name" value="CobW-like_C"/>
</dbReference>
<dbReference type="InterPro" id="IPR003495">
    <property type="entry name" value="CobW/HypB/UreG_nucleotide-bd"/>
</dbReference>
<evidence type="ECO:0000259" key="2">
    <source>
        <dbReference type="SMART" id="SM00833"/>
    </source>
</evidence>
<dbReference type="CDD" id="cd03112">
    <property type="entry name" value="CobW-like"/>
    <property type="match status" value="1"/>
</dbReference>
<organism evidence="3 4">
    <name type="scientific">Klebsiella pneumoniae 30684/NJST258_2</name>
    <dbReference type="NCBI Taxonomy" id="1420013"/>
    <lineage>
        <taxon>Bacteria</taxon>
        <taxon>Pseudomonadati</taxon>
        <taxon>Pseudomonadota</taxon>
        <taxon>Gammaproteobacteria</taxon>
        <taxon>Enterobacterales</taxon>
        <taxon>Enterobacteriaceae</taxon>
        <taxon>Klebsiella/Raoultella group</taxon>
        <taxon>Klebsiella</taxon>
        <taxon>Klebsiella pneumoniae complex</taxon>
    </lineage>
</organism>
<dbReference type="Proteomes" id="UP000019586">
    <property type="component" value="Chromosome"/>
</dbReference>
<dbReference type="PANTHER" id="PTHR13748">
    <property type="entry name" value="COBW-RELATED"/>
    <property type="match status" value="1"/>
</dbReference>
<dbReference type="PANTHER" id="PTHR13748:SF46">
    <property type="entry name" value="ZINC CHAPERONE YEIR"/>
    <property type="match status" value="1"/>
</dbReference>
<dbReference type="InterPro" id="IPR027417">
    <property type="entry name" value="P-loop_NTPase"/>
</dbReference>
<protein>
    <submittedName>
        <fullName evidence="3">Low-affinity zinc transport protein</fullName>
    </submittedName>
</protein>
<proteinExistence type="predicted"/>
<dbReference type="SUPFAM" id="SSF52540">
    <property type="entry name" value="P-loop containing nucleoside triphosphate hydrolases"/>
    <property type="match status" value="1"/>
</dbReference>
<evidence type="ECO:0000256" key="1">
    <source>
        <dbReference type="ARBA" id="ARBA00045658"/>
    </source>
</evidence>
<dbReference type="KEGG" id="kps:KPNJ2_01715"/>
<dbReference type="SMART" id="SM00833">
    <property type="entry name" value="CobW_C"/>
    <property type="match status" value="1"/>
</dbReference>
<dbReference type="Gene3D" id="3.40.50.300">
    <property type="entry name" value="P-loop containing nucleotide triphosphate hydrolases"/>
    <property type="match status" value="1"/>
</dbReference>
<gene>
    <name evidence="3" type="ORF">KPNJ2_01715</name>
</gene>
<evidence type="ECO:0000313" key="4">
    <source>
        <dbReference type="Proteomes" id="UP000019586"/>
    </source>
</evidence>
<dbReference type="EMBL" id="CP006918">
    <property type="protein sequence ID" value="AHM78495.1"/>
    <property type="molecule type" value="Genomic_DNA"/>
</dbReference>
<dbReference type="InterPro" id="IPR051316">
    <property type="entry name" value="Zinc-reg_GTPase_activator"/>
</dbReference>
<evidence type="ECO:0000313" key="3">
    <source>
        <dbReference type="EMBL" id="AHM78495.1"/>
    </source>
</evidence>
<feature type="domain" description="CobW C-terminal" evidence="2">
    <location>
        <begin position="278"/>
        <end position="361"/>
    </location>
</feature>
<comment type="function">
    <text evidence="1">Zinc chaperone that directly transfers zinc cofactor to target proteins, thereby activating them. Zinc is transferred from the CXCC motif in the GTPase domain to the zinc binding site in target proteins in a process requiring GTP hydrolysis.</text>
</comment>
<sequence>MRLCGQNSLLSASGLLFSPFFRQDRRNCYNITFILEKRVTRTNLITGFLGSGKTTSILHLLAQKPADEKWAVLVNEFGEVGIDGALLADSGALLKEIPGGCMCCVNGLPMQVGLNTLLRQGKPDRLLIEPTGLGHPKQILDILTAAVYEPWIDLRATLCILDPRQLLDERAVSNDNFRDQLAAADIIVANKSDRETAESARALADWWQRWGGERRKVSAIQGNIDLTLLDEPRRNTAPLPASAEHAHRHPPSSGLAALSLAEHQRWRRHLNNGQGYQGCGWIFDAETVFDTIGLLEWARLAPVGRVKGVMRIAEGAVRINRQGEDLHIETLSVAPPDSRIELISANEADWNALQTSLLRLRLS</sequence>